<name>A0A0E1WYP5_9HYPH</name>
<feature type="transmembrane region" description="Helical" evidence="1">
    <location>
        <begin position="38"/>
        <end position="57"/>
    </location>
</feature>
<keyword evidence="1" id="KW-0472">Membrane</keyword>
<dbReference type="AlphaFoldDB" id="A0A0E1WYP5"/>
<protein>
    <submittedName>
        <fullName evidence="2">Uncharacterized protein</fullName>
    </submittedName>
</protein>
<evidence type="ECO:0000256" key="1">
    <source>
        <dbReference type="SAM" id="Phobius"/>
    </source>
</evidence>
<accession>A0A0E1WYP5</accession>
<organism evidence="2">
    <name type="scientific">Brucella pinnipedialis M292/94/1</name>
    <dbReference type="NCBI Taxonomy" id="520462"/>
    <lineage>
        <taxon>Bacteria</taxon>
        <taxon>Pseudomonadati</taxon>
        <taxon>Pseudomonadota</taxon>
        <taxon>Alphaproteobacteria</taxon>
        <taxon>Hyphomicrobiales</taxon>
        <taxon>Brucellaceae</taxon>
        <taxon>Brucella/Ochrobactrum group</taxon>
        <taxon>Brucella</taxon>
    </lineage>
</organism>
<proteinExistence type="predicted"/>
<dbReference type="Pfam" id="PF05437">
    <property type="entry name" value="AzlD"/>
    <property type="match status" value="1"/>
</dbReference>
<feature type="transmembrane region" description="Helical" evidence="1">
    <location>
        <begin position="6"/>
        <end position="26"/>
    </location>
</feature>
<dbReference type="HOGENOM" id="CLU_168876_0_0_5"/>
<keyword evidence="1" id="KW-0812">Transmembrane</keyword>
<dbReference type="EMBL" id="EQ999542">
    <property type="protein sequence ID" value="EEZ29873.1"/>
    <property type="molecule type" value="Genomic_DNA"/>
</dbReference>
<sequence length="112" mass="11668">MSTELWIAVIVIGVLTYITRAVPFLMRLAGNTAPAARAWLSALGPCLLSAMATVVFLDGFQTSIQIGKIIPFLVGSVFASVSMSVRPDPGIGTVAGVTGWWLAASIGSVPTF</sequence>
<dbReference type="RefSeq" id="WP_002964931.1">
    <property type="nucleotide sequence ID" value="NZ_EQ999542.1"/>
</dbReference>
<gene>
    <name evidence="2" type="ORF">BALG_03216</name>
</gene>
<dbReference type="InterPro" id="IPR008407">
    <property type="entry name" value="Brnchd-chn_aa_trnsp_AzlD"/>
</dbReference>
<reference evidence="2" key="1">
    <citation type="submission" date="2009-01" db="EMBL/GenBank/DDBJ databases">
        <title>The Genome Sequence of Brucella pinnipedialis M292/94/1.</title>
        <authorList>
            <consortium name="The Broad Institute Genome Sequencing Platform"/>
            <person name="Ward D."/>
            <person name="Young S.K."/>
            <person name="Kodira C.D."/>
            <person name="Zeng Q."/>
            <person name="Koehrsen M."/>
            <person name="Alvarado L."/>
            <person name="Berlin A."/>
            <person name="Borenstein D."/>
            <person name="Chen Z."/>
            <person name="Engels R."/>
            <person name="Freedman E."/>
            <person name="Gellesch M."/>
            <person name="Goldberg J."/>
            <person name="Griggs A."/>
            <person name="Gujja S."/>
            <person name="Heiman D."/>
            <person name="Hepburn T."/>
            <person name="Howarth C."/>
            <person name="Jen D."/>
            <person name="Larson L."/>
            <person name="Lewis B."/>
            <person name="Mehta T."/>
            <person name="Park D."/>
            <person name="Pearson M."/>
            <person name="Roberts A."/>
            <person name="Saif S."/>
            <person name="Shea T."/>
            <person name="Shenoy N."/>
            <person name="Sisk P."/>
            <person name="Stolte C."/>
            <person name="Sykes S."/>
            <person name="Walk T."/>
            <person name="White J."/>
            <person name="Yandava C."/>
            <person name="Whatmore A.M."/>
            <person name="Perrett L.L."/>
            <person name="O'Callaghan D."/>
            <person name="Nusbaum C."/>
            <person name="Galagan J."/>
            <person name="Birren B."/>
        </authorList>
    </citation>
    <scope>NUCLEOTIDE SEQUENCE [LARGE SCALE GENOMIC DNA]</scope>
    <source>
        <strain evidence="2">M292/94/1</strain>
    </source>
</reference>
<dbReference type="Proteomes" id="UP000004659">
    <property type="component" value="Unassembled WGS sequence"/>
</dbReference>
<dbReference type="GeneID" id="93014826"/>
<keyword evidence="1" id="KW-1133">Transmembrane helix</keyword>
<evidence type="ECO:0000313" key="2">
    <source>
        <dbReference type="EMBL" id="EEZ29873.1"/>
    </source>
</evidence>